<organism evidence="2 3">
    <name type="scientific">Araneus ventricosus</name>
    <name type="common">Orbweaver spider</name>
    <name type="synonym">Epeira ventricosa</name>
    <dbReference type="NCBI Taxonomy" id="182803"/>
    <lineage>
        <taxon>Eukaryota</taxon>
        <taxon>Metazoa</taxon>
        <taxon>Ecdysozoa</taxon>
        <taxon>Arthropoda</taxon>
        <taxon>Chelicerata</taxon>
        <taxon>Arachnida</taxon>
        <taxon>Araneae</taxon>
        <taxon>Araneomorphae</taxon>
        <taxon>Entelegynae</taxon>
        <taxon>Araneoidea</taxon>
        <taxon>Araneidae</taxon>
        <taxon>Araneus</taxon>
    </lineage>
</organism>
<gene>
    <name evidence="1" type="ORF">AVEN_172120_1</name>
    <name evidence="2" type="ORF">AVEN_207715_1</name>
</gene>
<accession>A0A4Y2JWT5</accession>
<evidence type="ECO:0000313" key="2">
    <source>
        <dbReference type="EMBL" id="GBM94464.1"/>
    </source>
</evidence>
<dbReference type="Proteomes" id="UP000499080">
    <property type="component" value="Unassembled WGS sequence"/>
</dbReference>
<evidence type="ECO:0000313" key="3">
    <source>
        <dbReference type="Proteomes" id="UP000499080"/>
    </source>
</evidence>
<keyword evidence="3" id="KW-1185">Reference proteome</keyword>
<dbReference type="EMBL" id="BGPR01112234">
    <property type="protein sequence ID" value="GBM94464.1"/>
    <property type="molecule type" value="Genomic_DNA"/>
</dbReference>
<comment type="caution">
    <text evidence="2">The sequence shown here is derived from an EMBL/GenBank/DDBJ whole genome shotgun (WGS) entry which is preliminary data.</text>
</comment>
<sequence length="79" mass="8802">MTRAIELAYLLQISVPHQEGRRLIQDVRFSVHHADIRSGSLVESGFEPGILLLRGRDLTTRPQQPVYAIGVMPLSSTCC</sequence>
<dbReference type="EMBL" id="BGPR01112231">
    <property type="protein sequence ID" value="GBM94459.1"/>
    <property type="molecule type" value="Genomic_DNA"/>
</dbReference>
<dbReference type="AlphaFoldDB" id="A0A4Y2JWT5"/>
<reference evidence="2 3" key="1">
    <citation type="journal article" date="2019" name="Sci. Rep.">
        <title>Orb-weaving spider Araneus ventricosus genome elucidates the spidroin gene catalogue.</title>
        <authorList>
            <person name="Kono N."/>
            <person name="Nakamura H."/>
            <person name="Ohtoshi R."/>
            <person name="Moran D.A.P."/>
            <person name="Shinohara A."/>
            <person name="Yoshida Y."/>
            <person name="Fujiwara M."/>
            <person name="Mori M."/>
            <person name="Tomita M."/>
            <person name="Arakawa K."/>
        </authorList>
    </citation>
    <scope>NUCLEOTIDE SEQUENCE [LARGE SCALE GENOMIC DNA]</scope>
</reference>
<protein>
    <submittedName>
        <fullName evidence="2">Uncharacterized protein</fullName>
    </submittedName>
</protein>
<name>A0A4Y2JWT5_ARAVE</name>
<proteinExistence type="predicted"/>
<evidence type="ECO:0000313" key="1">
    <source>
        <dbReference type="EMBL" id="GBM94459.1"/>
    </source>
</evidence>